<dbReference type="InterPro" id="IPR011041">
    <property type="entry name" value="Quinoprot_gluc/sorb_DH_b-prop"/>
</dbReference>
<dbReference type="PANTHER" id="PTHR33546">
    <property type="entry name" value="LARGE, MULTIFUNCTIONAL SECRETED PROTEIN-RELATED"/>
    <property type="match status" value="1"/>
</dbReference>
<dbReference type="PANTHER" id="PTHR33546:SF1">
    <property type="entry name" value="LARGE, MULTIFUNCTIONAL SECRETED PROTEIN"/>
    <property type="match status" value="1"/>
</dbReference>
<evidence type="ECO:0000256" key="1">
    <source>
        <dbReference type="SAM" id="MobiDB-lite"/>
    </source>
</evidence>
<evidence type="ECO:0000313" key="5">
    <source>
        <dbReference type="Proteomes" id="UP000438476"/>
    </source>
</evidence>
<keyword evidence="5" id="KW-1185">Reference proteome</keyword>
<feature type="transmembrane region" description="Helical" evidence="2">
    <location>
        <begin position="7"/>
        <end position="26"/>
    </location>
</feature>
<protein>
    <submittedName>
        <fullName evidence="4">Sorbosone dehydrogenase family protein</fullName>
    </submittedName>
</protein>
<name>A0A6I4T6A8_9SPHN</name>
<sequence length="487" mass="52710">MSIWKKIAIGLVAIVLIVGIGGWWLLRGDPAQYSVDEVAGEDPILAEQKAQTIPTVKVAAPIGWPSDKVPEAAEGLSVNLFASDLDHPRIIYPMDNGDVIVALTNSPPRDLPGGPEGWIMGFLFRKAGAGGPSADTLMLLRDSDADGIADKRFVLRTDDLHSPSGIAYNDGTLYVANHDAVLRFDYNEGDTAISGEPEKLMDLPAGGNHWMRNLVISPDGKKLYVAVGSASNIGENGMEAEAGRASIFEIDLESGSHRQFAAGLRNPNGLDWNPWNGELWVTVNERDMLGSDLVPDYLTNVPVGAQYGWPWVYWGDVIDDRVDAPMPNFLTEYTRRPEYALGPHVAALGLTFTQEGAKMPEKFGHGAFIARHGSWNRKPASGYDVVYVAFDQRGNPTGKPVEVLGSFLTNDGETYGRPTWVAWDQTGSLLVSDDTAGIIWRVSAPGAKPSGKQQKISGERLPAQRELNGDPSRAFTIPPADIQPGSL</sequence>
<feature type="region of interest" description="Disordered" evidence="1">
    <location>
        <begin position="444"/>
        <end position="487"/>
    </location>
</feature>
<keyword evidence="2" id="KW-0812">Transmembrane</keyword>
<dbReference type="InterPro" id="IPR011042">
    <property type="entry name" value="6-blade_b-propeller_TolB-like"/>
</dbReference>
<evidence type="ECO:0000256" key="2">
    <source>
        <dbReference type="SAM" id="Phobius"/>
    </source>
</evidence>
<comment type="caution">
    <text evidence="4">The sequence shown here is derived from an EMBL/GenBank/DDBJ whole genome shotgun (WGS) entry which is preliminary data.</text>
</comment>
<feature type="domain" description="Pyrroloquinoline quinone-dependent pyranose dehydrogenase beta-propeller" evidence="3">
    <location>
        <begin position="152"/>
        <end position="290"/>
    </location>
</feature>
<accession>A0A6I4T6A8</accession>
<evidence type="ECO:0000313" key="4">
    <source>
        <dbReference type="EMBL" id="MXO65661.1"/>
    </source>
</evidence>
<dbReference type="OrthoDB" id="9770043at2"/>
<evidence type="ECO:0000259" key="3">
    <source>
        <dbReference type="Pfam" id="PF22807"/>
    </source>
</evidence>
<dbReference type="Pfam" id="PF22807">
    <property type="entry name" value="TrAA12"/>
    <property type="match status" value="2"/>
</dbReference>
<keyword evidence="2" id="KW-1133">Transmembrane helix</keyword>
<dbReference type="SUPFAM" id="SSF50952">
    <property type="entry name" value="Soluble quinoprotein glucose dehydrogenase"/>
    <property type="match status" value="1"/>
</dbReference>
<dbReference type="Gene3D" id="2.120.10.30">
    <property type="entry name" value="TolB, C-terminal domain"/>
    <property type="match status" value="1"/>
</dbReference>
<organism evidence="4 5">
    <name type="scientific">Altericroceibacterium endophyticum</name>
    <dbReference type="NCBI Taxonomy" id="1808508"/>
    <lineage>
        <taxon>Bacteria</taxon>
        <taxon>Pseudomonadati</taxon>
        <taxon>Pseudomonadota</taxon>
        <taxon>Alphaproteobacteria</taxon>
        <taxon>Sphingomonadales</taxon>
        <taxon>Erythrobacteraceae</taxon>
        <taxon>Altericroceibacterium</taxon>
    </lineage>
</organism>
<dbReference type="InterPro" id="IPR054539">
    <property type="entry name" value="Beta-prop_PDH"/>
</dbReference>
<reference evidence="4 5" key="1">
    <citation type="submission" date="2019-12" db="EMBL/GenBank/DDBJ databases">
        <title>Genomic-based taxomic classification of the family Erythrobacteraceae.</title>
        <authorList>
            <person name="Xu L."/>
        </authorList>
    </citation>
    <scope>NUCLEOTIDE SEQUENCE [LARGE SCALE GENOMIC DNA]</scope>
    <source>
        <strain evidence="4 5">LMG 29518</strain>
    </source>
</reference>
<feature type="domain" description="Pyrroloquinoline quinone-dependent pyranose dehydrogenase beta-propeller" evidence="3">
    <location>
        <begin position="334"/>
        <end position="442"/>
    </location>
</feature>
<gene>
    <name evidence="4" type="ORF">GRI91_07830</name>
</gene>
<dbReference type="Proteomes" id="UP000438476">
    <property type="component" value="Unassembled WGS sequence"/>
</dbReference>
<dbReference type="AlphaFoldDB" id="A0A6I4T6A8"/>
<dbReference type="EMBL" id="WTYT01000003">
    <property type="protein sequence ID" value="MXO65661.1"/>
    <property type="molecule type" value="Genomic_DNA"/>
</dbReference>
<proteinExistence type="predicted"/>
<dbReference type="RefSeq" id="WP_160736111.1">
    <property type="nucleotide sequence ID" value="NZ_WTYT01000003.1"/>
</dbReference>
<keyword evidence="2" id="KW-0472">Membrane</keyword>